<dbReference type="PANTHER" id="PTHR43591:SF24">
    <property type="entry name" value="2-METHOXY-6-POLYPRENYL-1,4-BENZOQUINOL METHYLASE, MITOCHONDRIAL"/>
    <property type="match status" value="1"/>
</dbReference>
<organism evidence="2 3">
    <name type="scientific">Kwoniella newhampshirensis</name>
    <dbReference type="NCBI Taxonomy" id="1651941"/>
    <lineage>
        <taxon>Eukaryota</taxon>
        <taxon>Fungi</taxon>
        <taxon>Dikarya</taxon>
        <taxon>Basidiomycota</taxon>
        <taxon>Agaricomycotina</taxon>
        <taxon>Tremellomycetes</taxon>
        <taxon>Tremellales</taxon>
        <taxon>Cryptococcaceae</taxon>
        <taxon>Kwoniella</taxon>
    </lineage>
</organism>
<name>A0AAW0YD94_9TREE</name>
<protein>
    <recommendedName>
        <fullName evidence="4">Methyltransferase domain-containing protein</fullName>
    </recommendedName>
</protein>
<evidence type="ECO:0000313" key="2">
    <source>
        <dbReference type="EMBL" id="KAK8843510.1"/>
    </source>
</evidence>
<dbReference type="PANTHER" id="PTHR43591">
    <property type="entry name" value="METHYLTRANSFERASE"/>
    <property type="match status" value="1"/>
</dbReference>
<keyword evidence="3" id="KW-1185">Reference proteome</keyword>
<dbReference type="AlphaFoldDB" id="A0AAW0YD94"/>
<evidence type="ECO:0000313" key="3">
    <source>
        <dbReference type="Proteomes" id="UP001388673"/>
    </source>
</evidence>
<dbReference type="EMBL" id="JBCAWK010000015">
    <property type="protein sequence ID" value="KAK8843510.1"/>
    <property type="molecule type" value="Genomic_DNA"/>
</dbReference>
<dbReference type="KEGG" id="kne:92184428"/>
<comment type="caution">
    <text evidence="2">The sequence shown here is derived from an EMBL/GenBank/DDBJ whole genome shotgun (WGS) entry which is preliminary data.</text>
</comment>
<dbReference type="RefSeq" id="XP_066799458.1">
    <property type="nucleotide sequence ID" value="XM_066950243.1"/>
</dbReference>
<dbReference type="Proteomes" id="UP001388673">
    <property type="component" value="Unassembled WGS sequence"/>
</dbReference>
<dbReference type="GeneID" id="92184428"/>
<dbReference type="SUPFAM" id="SSF53335">
    <property type="entry name" value="S-adenosyl-L-methionine-dependent methyltransferases"/>
    <property type="match status" value="1"/>
</dbReference>
<gene>
    <name evidence="2" type="ORF">IAR55_007170</name>
</gene>
<feature type="region of interest" description="Disordered" evidence="1">
    <location>
        <begin position="1"/>
        <end position="21"/>
    </location>
</feature>
<evidence type="ECO:0000256" key="1">
    <source>
        <dbReference type="SAM" id="MobiDB-lite"/>
    </source>
</evidence>
<evidence type="ECO:0008006" key="4">
    <source>
        <dbReference type="Google" id="ProtNLM"/>
    </source>
</evidence>
<accession>A0AAW0YD94</accession>
<dbReference type="GO" id="GO:0008168">
    <property type="term" value="F:methyltransferase activity"/>
    <property type="evidence" value="ECO:0007669"/>
    <property type="project" value="TreeGrafter"/>
</dbReference>
<dbReference type="Pfam" id="PF13489">
    <property type="entry name" value="Methyltransf_23"/>
    <property type="match status" value="1"/>
</dbReference>
<sequence>MSEVPETYQDGREYNTTQKNYPLPADRMEVDRLHAQHRAVTMLFGSLLPSQILTPLKAKQHVRILDVGCGTGHWAIELASVLPLAKITGIDLVSIHASTYPSNVDFLQQDILQPFPQAWEGAFDLVHARFLITGIRDFPTLLTRLGNLLKPSGHLLIVEPEVTSESADKDVPLEMVCPDIVKLGKVTREAMLKFGIDIYAALNIPRYLDQSGSFGPVEAKRQLLPMSPWSDEPHLKQIGSTQLTNSLAMPDTVRRLVLATSVITESEYDSLKAGFIQEMQEAKGKVVLPICSVWASRL</sequence>
<reference evidence="2 3" key="1">
    <citation type="journal article" date="2024" name="bioRxiv">
        <title>Comparative genomics of Cryptococcus and Kwoniella reveals pathogenesis evolution and contrasting karyotype dynamics via intercentromeric recombination or chromosome fusion.</title>
        <authorList>
            <person name="Coelho M.A."/>
            <person name="David-Palma M."/>
            <person name="Shea T."/>
            <person name="Bowers K."/>
            <person name="McGinley-Smith S."/>
            <person name="Mohammad A.W."/>
            <person name="Gnirke A."/>
            <person name="Yurkov A.M."/>
            <person name="Nowrousian M."/>
            <person name="Sun S."/>
            <person name="Cuomo C.A."/>
            <person name="Heitman J."/>
        </authorList>
    </citation>
    <scope>NUCLEOTIDE SEQUENCE [LARGE SCALE GENOMIC DNA]</scope>
    <source>
        <strain evidence="2 3">CBS 13917</strain>
    </source>
</reference>
<proteinExistence type="predicted"/>
<dbReference type="Gene3D" id="3.40.50.150">
    <property type="entry name" value="Vaccinia Virus protein VP39"/>
    <property type="match status" value="1"/>
</dbReference>
<dbReference type="InterPro" id="IPR029063">
    <property type="entry name" value="SAM-dependent_MTases_sf"/>
</dbReference>
<dbReference type="CDD" id="cd02440">
    <property type="entry name" value="AdoMet_MTases"/>
    <property type="match status" value="1"/>
</dbReference>